<accession>A0A851YFV7</accession>
<gene>
    <name evidence="6" type="primary">Ccdc39</name>
    <name evidence="6" type="ORF">EOLROS_R14268</name>
</gene>
<dbReference type="GO" id="GO:0005930">
    <property type="term" value="C:axoneme"/>
    <property type="evidence" value="ECO:0007669"/>
    <property type="project" value="InterPro"/>
</dbReference>
<dbReference type="Pfam" id="PF24161">
    <property type="entry name" value="CCDC39"/>
    <property type="match status" value="1"/>
</dbReference>
<evidence type="ECO:0000256" key="4">
    <source>
        <dbReference type="ARBA" id="ARBA00045182"/>
    </source>
</evidence>
<evidence type="ECO:0000313" key="7">
    <source>
        <dbReference type="Proteomes" id="UP000637704"/>
    </source>
</evidence>
<dbReference type="InterPro" id="IPR033290">
    <property type="entry name" value="CCDC39"/>
</dbReference>
<dbReference type="Gene3D" id="1.10.287.1490">
    <property type="match status" value="1"/>
</dbReference>
<evidence type="ECO:0000256" key="5">
    <source>
        <dbReference type="SAM" id="Coils"/>
    </source>
</evidence>
<dbReference type="GO" id="GO:0036159">
    <property type="term" value="P:inner dynein arm assembly"/>
    <property type="evidence" value="ECO:0007669"/>
    <property type="project" value="InterPro"/>
</dbReference>
<dbReference type="GO" id="GO:0060285">
    <property type="term" value="P:cilium-dependent cell motility"/>
    <property type="evidence" value="ECO:0007669"/>
    <property type="project" value="TreeGrafter"/>
</dbReference>
<dbReference type="AlphaFoldDB" id="A0A851YFV7"/>
<feature type="coiled-coil region" evidence="5">
    <location>
        <begin position="16"/>
        <end position="50"/>
    </location>
</feature>
<feature type="coiled-coil region" evidence="5">
    <location>
        <begin position="86"/>
        <end position="148"/>
    </location>
</feature>
<evidence type="ECO:0000313" key="6">
    <source>
        <dbReference type="EMBL" id="NXD73301.1"/>
    </source>
</evidence>
<proteinExistence type="inferred from homology"/>
<protein>
    <recommendedName>
        <fullName evidence="2">Coiled-coil domain-containing protein 39</fullName>
    </recommendedName>
</protein>
<dbReference type="GO" id="GO:0060287">
    <property type="term" value="P:epithelial cilium movement involved in determination of left/right asymmetry"/>
    <property type="evidence" value="ECO:0007669"/>
    <property type="project" value="TreeGrafter"/>
</dbReference>
<name>A0A851YFV7_EOLRO</name>
<keyword evidence="7" id="KW-1185">Reference proteome</keyword>
<reference evidence="6" key="1">
    <citation type="submission" date="2019-09" db="EMBL/GenBank/DDBJ databases">
        <title>Bird 10,000 Genomes (B10K) Project - Family phase.</title>
        <authorList>
            <person name="Zhang G."/>
        </authorList>
    </citation>
    <scope>NUCLEOTIDE SEQUENCE</scope>
    <source>
        <strain evidence="6">B10K-DU-025-06</strain>
        <tissue evidence="6">Mixed tissue sample</tissue>
    </source>
</reference>
<evidence type="ECO:0000256" key="3">
    <source>
        <dbReference type="ARBA" id="ARBA00023054"/>
    </source>
</evidence>
<sequence>TASVLAELCWDDGYAVPVANAENKALEDELQKMQKEKLNLQNELTDFEERIGAMTSHLKNVRQEFSFTQSLYKARENEIETEKHFKALAEREHGRLKSEIKRLEDEIVSLRVKKNSHENTINKITKKLENLKRQMNCDEEVLENWIKESNRKDNDAITIQKYAQKDEGKLGALTLQVDKLTMQANQKRKALDNELTETITAQIELDKTAEDFRRVHQERQEVIRQWENAIQQMQKRDQQIDHCALLIAEIKQEIRKKEMVLKEKTAFLVNETLNNMEYEKKISSAEREATSLRHEYQTQDTYRVQLQDELDTLKSTVNRTASDLESLRTQVTNLKKEIQKKQARLSFLNERNASLSNKLKLVTEETLSSEEKAVRMEEILKEEEKFVKEKDKEINQLKDLLFKKTQEFKVQKDKEKCVLAEIEASRSSLKNLKSQLHRLDADALNQQEIIYNQDFYIQQVQRRLSRLEGELNTDEKQVLEAKVAELKKTLEEKKNAYDVLHVQYKK</sequence>
<evidence type="ECO:0000256" key="1">
    <source>
        <dbReference type="ARBA" id="ARBA00005805"/>
    </source>
</evidence>
<dbReference type="PANTHER" id="PTHR18962:SF0">
    <property type="entry name" value="COILED-COIL DOMAIN-CONTAINING PROTEIN 39"/>
    <property type="match status" value="1"/>
</dbReference>
<feature type="non-terminal residue" evidence="6">
    <location>
        <position position="1"/>
    </location>
</feature>
<dbReference type="GO" id="GO:0005576">
    <property type="term" value="C:extracellular region"/>
    <property type="evidence" value="ECO:0007669"/>
    <property type="project" value="GOC"/>
</dbReference>
<organism evidence="6 7">
    <name type="scientific">Eolophus roseicapilla</name>
    <name type="common">Galah cockatoo</name>
    <name type="synonym">Cacatua roseicapilla</name>
    <dbReference type="NCBI Taxonomy" id="176039"/>
    <lineage>
        <taxon>Eukaryota</taxon>
        <taxon>Metazoa</taxon>
        <taxon>Chordata</taxon>
        <taxon>Craniata</taxon>
        <taxon>Vertebrata</taxon>
        <taxon>Euteleostomi</taxon>
        <taxon>Archelosauria</taxon>
        <taxon>Archosauria</taxon>
        <taxon>Dinosauria</taxon>
        <taxon>Saurischia</taxon>
        <taxon>Theropoda</taxon>
        <taxon>Coelurosauria</taxon>
        <taxon>Aves</taxon>
        <taxon>Neognathae</taxon>
        <taxon>Neoaves</taxon>
        <taxon>Telluraves</taxon>
        <taxon>Australaves</taxon>
        <taxon>Psittaciformes</taxon>
        <taxon>Cacatuidae</taxon>
        <taxon>Eolophus</taxon>
    </lineage>
</organism>
<keyword evidence="3 5" id="KW-0175">Coiled coil</keyword>
<comment type="function">
    <text evidence="4">Required for assembly of dynein regulatory complex (DRC) and inner dynein arm (IDA) complexes, which are responsible for ciliary beat regulation, thereby playing a central role in motility in cilia and flagella. Probably acts together with CCDC40 to form a molecular ruler that determines the 96 nanometer (nm) repeat length and arrangements of components in cilia and flagella. Not required for outer dynein arm complexes assembly.</text>
</comment>
<dbReference type="PANTHER" id="PTHR18962">
    <property type="entry name" value="COILED-COIL DOMAIN-CONTAINING PROTEIN 39"/>
    <property type="match status" value="1"/>
</dbReference>
<dbReference type="Proteomes" id="UP000637704">
    <property type="component" value="Unassembled WGS sequence"/>
</dbReference>
<feature type="coiled-coil region" evidence="5">
    <location>
        <begin position="268"/>
        <end position="503"/>
    </location>
</feature>
<evidence type="ECO:0000256" key="2">
    <source>
        <dbReference type="ARBA" id="ARBA00016725"/>
    </source>
</evidence>
<dbReference type="EMBL" id="WBNI01002648">
    <property type="protein sequence ID" value="NXD73301.1"/>
    <property type="molecule type" value="Genomic_DNA"/>
</dbReference>
<feature type="non-terminal residue" evidence="6">
    <location>
        <position position="506"/>
    </location>
</feature>
<comment type="similarity">
    <text evidence="1">Belongs to the CCDC39 family.</text>
</comment>
<comment type="caution">
    <text evidence="6">The sequence shown here is derived from an EMBL/GenBank/DDBJ whole genome shotgun (WGS) entry which is preliminary data.</text>
</comment>